<organism evidence="4 5">
    <name type="scientific">Nocardioides marinisabuli</name>
    <dbReference type="NCBI Taxonomy" id="419476"/>
    <lineage>
        <taxon>Bacteria</taxon>
        <taxon>Bacillati</taxon>
        <taxon>Actinomycetota</taxon>
        <taxon>Actinomycetes</taxon>
        <taxon>Propionibacteriales</taxon>
        <taxon>Nocardioidaceae</taxon>
        <taxon>Nocardioides</taxon>
    </lineage>
</organism>
<keyword evidence="5" id="KW-1185">Reference proteome</keyword>
<dbReference type="Gene3D" id="3.40.50.300">
    <property type="entry name" value="P-loop containing nucleotide triphosphate hydrolases"/>
    <property type="match status" value="1"/>
</dbReference>
<dbReference type="Pfam" id="PF00437">
    <property type="entry name" value="T2SSE"/>
    <property type="match status" value="1"/>
</dbReference>
<reference evidence="4 5" key="1">
    <citation type="submission" date="2020-07" db="EMBL/GenBank/DDBJ databases">
        <title>Sequencing the genomes of 1000 actinobacteria strains.</title>
        <authorList>
            <person name="Klenk H.-P."/>
        </authorList>
    </citation>
    <scope>NUCLEOTIDE SEQUENCE [LARGE SCALE GENOMIC DNA]</scope>
    <source>
        <strain evidence="4 5">DSM 18965</strain>
    </source>
</reference>
<dbReference type="GO" id="GO:0005524">
    <property type="term" value="F:ATP binding"/>
    <property type="evidence" value="ECO:0007669"/>
    <property type="project" value="InterPro"/>
</dbReference>
<evidence type="ECO:0000256" key="1">
    <source>
        <dbReference type="ARBA" id="ARBA00006611"/>
    </source>
</evidence>
<dbReference type="Proteomes" id="UP000516957">
    <property type="component" value="Unassembled WGS sequence"/>
</dbReference>
<evidence type="ECO:0000313" key="4">
    <source>
        <dbReference type="EMBL" id="NYD57661.1"/>
    </source>
</evidence>
<dbReference type="InterPro" id="IPR050921">
    <property type="entry name" value="T4SS_GSP_E_ATPase"/>
</dbReference>
<accession>A0A7Y9F1J4</accession>
<dbReference type="NCBIfam" id="TIGR01420">
    <property type="entry name" value="pilT_fam"/>
    <property type="match status" value="1"/>
</dbReference>
<protein>
    <submittedName>
        <fullName evidence="4">Twitching motility protein PilT</fullName>
    </submittedName>
</protein>
<evidence type="ECO:0000313" key="5">
    <source>
        <dbReference type="Proteomes" id="UP000516957"/>
    </source>
</evidence>
<dbReference type="InterPro" id="IPR003593">
    <property type="entry name" value="AAA+_ATPase"/>
</dbReference>
<dbReference type="CDD" id="cd01131">
    <property type="entry name" value="PilT"/>
    <property type="match status" value="1"/>
</dbReference>
<dbReference type="Gene3D" id="3.30.450.90">
    <property type="match status" value="1"/>
</dbReference>
<dbReference type="InterPro" id="IPR027417">
    <property type="entry name" value="P-loop_NTPase"/>
</dbReference>
<dbReference type="PANTHER" id="PTHR30486">
    <property type="entry name" value="TWITCHING MOTILITY PROTEIN PILT"/>
    <property type="match status" value="1"/>
</dbReference>
<dbReference type="PANTHER" id="PTHR30486:SF12">
    <property type="entry name" value="TYPE IV PILUS ATPASE PILU"/>
    <property type="match status" value="1"/>
</dbReference>
<evidence type="ECO:0000259" key="3">
    <source>
        <dbReference type="PROSITE" id="PS00662"/>
    </source>
</evidence>
<comment type="caution">
    <text evidence="4">The sequence shown here is derived from an EMBL/GenBank/DDBJ whole genome shotgun (WGS) entry which is preliminary data.</text>
</comment>
<dbReference type="SMART" id="SM00382">
    <property type="entry name" value="AAA"/>
    <property type="match status" value="1"/>
</dbReference>
<feature type="domain" description="Bacterial type II secretion system protein E" evidence="3">
    <location>
        <begin position="207"/>
        <end position="221"/>
    </location>
</feature>
<name>A0A7Y9F1J4_9ACTN</name>
<dbReference type="EMBL" id="JACCBE010000001">
    <property type="protein sequence ID" value="NYD57661.1"/>
    <property type="molecule type" value="Genomic_DNA"/>
</dbReference>
<dbReference type="GO" id="GO:0016887">
    <property type="term" value="F:ATP hydrolysis activity"/>
    <property type="evidence" value="ECO:0007669"/>
    <property type="project" value="InterPro"/>
</dbReference>
<dbReference type="InterPro" id="IPR006321">
    <property type="entry name" value="PilT/PilU"/>
</dbReference>
<feature type="region of interest" description="Disordered" evidence="2">
    <location>
        <begin position="368"/>
        <end position="395"/>
    </location>
</feature>
<dbReference type="SUPFAM" id="SSF52540">
    <property type="entry name" value="P-loop containing nucleoside triphosphate hydrolases"/>
    <property type="match status" value="1"/>
</dbReference>
<dbReference type="AlphaFoldDB" id="A0A7Y9F1J4"/>
<dbReference type="RefSeq" id="WP_179615395.1">
    <property type="nucleotide sequence ID" value="NZ_CP059163.1"/>
</dbReference>
<dbReference type="InterPro" id="IPR001482">
    <property type="entry name" value="T2SS/T4SS_dom"/>
</dbReference>
<sequence length="395" mass="42185">MGDTWHDGDQPRVDPRLRALLEAVVTAGASDLHLRAGAVPRMRRGGLLESIGDEAYDAAALSLALRGCMTDAVRAGFERDLEADFALAVPGVARFRVNVFRARGADGAVLRLISDHPVPLEELGLPDVVRHLALRPRGLVLVTGPTGSGKSTTLAAMVDALNAARPVHILTLEDPIEVLHADRAATVTQRELGSDTRDWAGALRAAMRQDPDTILIGELRDAETVRAALSAAETGHAVLASMHTTDAKETVLRLVEFFPPHEQGRVRAALGASLEGVVCQRLVPRADGSGRVCVLEIGVRDARFAEAVADPERTHSIPDVLADGGYSGMQSFDQHLLRLVLDGTIDVRTGTMAATNPHDFGVMLRRSGHAGQRPATVPAESEPAPGRRRALEPQQ</sequence>
<comment type="similarity">
    <text evidence="1">Belongs to the GSP E family.</text>
</comment>
<proteinExistence type="inferred from homology"/>
<gene>
    <name evidence="4" type="ORF">BKA08_001899</name>
</gene>
<dbReference type="PROSITE" id="PS00662">
    <property type="entry name" value="T2SP_E"/>
    <property type="match status" value="1"/>
</dbReference>
<evidence type="ECO:0000256" key="2">
    <source>
        <dbReference type="SAM" id="MobiDB-lite"/>
    </source>
</evidence>